<keyword evidence="2" id="KW-1185">Reference proteome</keyword>
<organism evidence="1 2">
    <name type="scientific">Pomacea canaliculata</name>
    <name type="common">Golden apple snail</name>
    <dbReference type="NCBI Taxonomy" id="400727"/>
    <lineage>
        <taxon>Eukaryota</taxon>
        <taxon>Metazoa</taxon>
        <taxon>Spiralia</taxon>
        <taxon>Lophotrochozoa</taxon>
        <taxon>Mollusca</taxon>
        <taxon>Gastropoda</taxon>
        <taxon>Caenogastropoda</taxon>
        <taxon>Architaenioglossa</taxon>
        <taxon>Ampullarioidea</taxon>
        <taxon>Ampullariidae</taxon>
        <taxon>Pomacea</taxon>
    </lineage>
</organism>
<protein>
    <submittedName>
        <fullName evidence="1">Uncharacterized protein</fullName>
    </submittedName>
</protein>
<evidence type="ECO:0000313" key="2">
    <source>
        <dbReference type="Proteomes" id="UP000245119"/>
    </source>
</evidence>
<proteinExistence type="predicted"/>
<evidence type="ECO:0000313" key="1">
    <source>
        <dbReference type="EMBL" id="PVD23816.1"/>
    </source>
</evidence>
<accession>A0A2T7NRN3</accession>
<dbReference type="AlphaFoldDB" id="A0A2T7NRN3"/>
<dbReference type="EMBL" id="PZQS01000010">
    <property type="protein sequence ID" value="PVD23816.1"/>
    <property type="molecule type" value="Genomic_DNA"/>
</dbReference>
<reference evidence="1 2" key="1">
    <citation type="submission" date="2018-04" db="EMBL/GenBank/DDBJ databases">
        <title>The genome of golden apple snail Pomacea canaliculata provides insight into stress tolerance and invasive adaptation.</title>
        <authorList>
            <person name="Liu C."/>
            <person name="Liu B."/>
            <person name="Ren Y."/>
            <person name="Zhang Y."/>
            <person name="Wang H."/>
            <person name="Li S."/>
            <person name="Jiang F."/>
            <person name="Yin L."/>
            <person name="Zhang G."/>
            <person name="Qian W."/>
            <person name="Fan W."/>
        </authorList>
    </citation>
    <scope>NUCLEOTIDE SEQUENCE [LARGE SCALE GENOMIC DNA]</scope>
    <source>
        <strain evidence="1">SZHN2017</strain>
        <tissue evidence="1">Muscle</tissue>
    </source>
</reference>
<name>A0A2T7NRN3_POMCA</name>
<comment type="caution">
    <text evidence="1">The sequence shown here is derived from an EMBL/GenBank/DDBJ whole genome shotgun (WGS) entry which is preliminary data.</text>
</comment>
<dbReference type="Proteomes" id="UP000245119">
    <property type="component" value="Linkage Group LG10"/>
</dbReference>
<sequence>MRRSPAFRKGMGPALPHNNRHFRYHFPYHHLLPLVWNTLPIVLLVVSMSLKTHGVGSAEVPTDLQVVKVALLCDDLSVQECGSSVDAMAETVELGRQQEVLPWRLALNVSVVPVEGKSPAALRNVMHVLQFNGSGAADVIPDVLVAVGSYRVVQLATIVSQALGRPLIGYVSDGQAAFNKLFCTVRAWVPHSLPSSSPHLGLLPSDLAPQGAR</sequence>
<gene>
    <name evidence="1" type="ORF">C0Q70_17090</name>
</gene>